<dbReference type="EMBL" id="BNCJ01000009">
    <property type="protein sequence ID" value="GHF57325.1"/>
    <property type="molecule type" value="Genomic_DNA"/>
</dbReference>
<reference evidence="1" key="1">
    <citation type="journal article" date="2014" name="Int. J. Syst. Evol. Microbiol.">
        <title>Complete genome sequence of Corynebacterium casei LMG S-19264T (=DSM 44701T), isolated from a smear-ripened cheese.</title>
        <authorList>
            <consortium name="US DOE Joint Genome Institute (JGI-PGF)"/>
            <person name="Walter F."/>
            <person name="Albersmeier A."/>
            <person name="Kalinowski J."/>
            <person name="Ruckert C."/>
        </authorList>
    </citation>
    <scope>NUCLEOTIDE SEQUENCE</scope>
    <source>
        <strain evidence="1">KCTC 42650</strain>
    </source>
</reference>
<organism evidence="1 2">
    <name type="scientific">Seohaeicola zhoushanensis</name>
    <dbReference type="NCBI Taxonomy" id="1569283"/>
    <lineage>
        <taxon>Bacteria</taxon>
        <taxon>Pseudomonadati</taxon>
        <taxon>Pseudomonadota</taxon>
        <taxon>Alphaproteobacteria</taxon>
        <taxon>Rhodobacterales</taxon>
        <taxon>Roseobacteraceae</taxon>
        <taxon>Seohaeicola</taxon>
    </lineage>
</organism>
<proteinExistence type="predicted"/>
<reference evidence="1" key="2">
    <citation type="submission" date="2020-09" db="EMBL/GenBank/DDBJ databases">
        <authorList>
            <person name="Sun Q."/>
            <person name="Kim S."/>
        </authorList>
    </citation>
    <scope>NUCLEOTIDE SEQUENCE</scope>
    <source>
        <strain evidence="1">KCTC 42650</strain>
    </source>
</reference>
<keyword evidence="2" id="KW-1185">Reference proteome</keyword>
<protein>
    <submittedName>
        <fullName evidence="1">Uncharacterized protein</fullName>
    </submittedName>
</protein>
<dbReference type="RefSeq" id="WP_189681006.1">
    <property type="nucleotide sequence ID" value="NZ_BNCJ01000009.1"/>
</dbReference>
<dbReference type="AlphaFoldDB" id="A0A8J3M8Y0"/>
<name>A0A8J3M8Y0_9RHOB</name>
<sequence>MAATIEPGTSSKEAQDLQKRLVKFGYSVPTDGSMDDRTMKAVNDLSGRIGYNSSLKTVDAGFLKALAAFEKKKFHKIKLCGTLYVVDDEELEKLKKAFAPHAEKSIQPYVSMAEEVQSLWKAHDDTRSDNWFWSTVIEKAAGISFPPKSVADGALKSAENLKSAARNLRLTKSLYATETNNIRKAFATIDQYRDELFIGAEGLVVQLQAIEQSCVVTLEISAALATGGASVQAQIALSMAVAGYAQALKEVETASVQANYKVIDGLGRIAFSAGIDGVCNMILKGPKGKAVLDGIEKAALKEASPMLKTYIVKGIRGGGEKMIEDGIKGLGSLLTDPSKKLTLEEVIKAAVASFVTGMSVGILDKTAAKWGKSASKNFYAKDFEVFGKNVELDKAGEEAIKKTIEKVAGGIAESVISNWDPKKDANKAYDAIKAAVLGDSRVKATAKKYAKKK</sequence>
<dbReference type="Proteomes" id="UP000626220">
    <property type="component" value="Unassembled WGS sequence"/>
</dbReference>
<evidence type="ECO:0000313" key="2">
    <source>
        <dbReference type="Proteomes" id="UP000626220"/>
    </source>
</evidence>
<accession>A0A8J3M8Y0</accession>
<gene>
    <name evidence="1" type="ORF">GCM10017056_30960</name>
</gene>
<comment type="caution">
    <text evidence="1">The sequence shown here is derived from an EMBL/GenBank/DDBJ whole genome shotgun (WGS) entry which is preliminary data.</text>
</comment>
<evidence type="ECO:0000313" key="1">
    <source>
        <dbReference type="EMBL" id="GHF57325.1"/>
    </source>
</evidence>